<dbReference type="Proteomes" id="UP001362999">
    <property type="component" value="Unassembled WGS sequence"/>
</dbReference>
<reference evidence="2 3" key="1">
    <citation type="journal article" date="2024" name="J Genomics">
        <title>Draft genome sequencing and assembly of Favolaschia claudopus CIRM-BRFM 2984 isolated from oak limbs.</title>
        <authorList>
            <person name="Navarro D."/>
            <person name="Drula E."/>
            <person name="Chaduli D."/>
            <person name="Cazenave R."/>
            <person name="Ahrendt S."/>
            <person name="Wang J."/>
            <person name="Lipzen A."/>
            <person name="Daum C."/>
            <person name="Barry K."/>
            <person name="Grigoriev I.V."/>
            <person name="Favel A."/>
            <person name="Rosso M.N."/>
            <person name="Martin F."/>
        </authorList>
    </citation>
    <scope>NUCLEOTIDE SEQUENCE [LARGE SCALE GENOMIC DNA]</scope>
    <source>
        <strain evidence="2 3">CIRM-BRFM 2984</strain>
    </source>
</reference>
<dbReference type="InterPro" id="IPR004212">
    <property type="entry name" value="GTF2I"/>
</dbReference>
<dbReference type="Gene3D" id="3.30.710.10">
    <property type="entry name" value="Potassium Channel Kv1.1, Chain A"/>
    <property type="match status" value="1"/>
</dbReference>
<dbReference type="InterPro" id="IPR000210">
    <property type="entry name" value="BTB/POZ_dom"/>
</dbReference>
<sequence length="318" mass="34661">MAEAQPSSPPFKSTAPFDDPKADTILRSSDGVDFRVYRVILSSASPFFKTMFSLPQDASEDSKIPTVPFSETGRILDRFLRIWYPGATTAGFDSLEQLADVIQLALGKYDLQYLAPILNRQLRVYVENHCVSVFAIACRYGWKATAKLAAKQALNLDLPSIFTSTAANPYLRHITGDQFQALLIYHHACGKAAAAAGRLLPWSDAEYAWNKCTVASCAACGQYSEIPGRGRVVPRAWIFTYLDEASAALKQRPGANVQNPALLVAAQSKAMSCSSSSHGGYHATSPCRSHGLQDLSKFVMDKYVPAVNEAIKGVTLQI</sequence>
<accession>A0AAW0ACZ0</accession>
<dbReference type="SUPFAM" id="SSF54695">
    <property type="entry name" value="POZ domain"/>
    <property type="match status" value="1"/>
</dbReference>
<dbReference type="InterPro" id="IPR011333">
    <property type="entry name" value="SKP1/BTB/POZ_sf"/>
</dbReference>
<dbReference type="PROSITE" id="PS50097">
    <property type="entry name" value="BTB"/>
    <property type="match status" value="1"/>
</dbReference>
<evidence type="ECO:0000313" key="3">
    <source>
        <dbReference type="Proteomes" id="UP001362999"/>
    </source>
</evidence>
<dbReference type="Pfam" id="PF00651">
    <property type="entry name" value="BTB"/>
    <property type="match status" value="1"/>
</dbReference>
<dbReference type="EMBL" id="JAWWNJ010000076">
    <property type="protein sequence ID" value="KAK7006395.1"/>
    <property type="molecule type" value="Genomic_DNA"/>
</dbReference>
<dbReference type="AlphaFoldDB" id="A0AAW0ACZ0"/>
<organism evidence="2 3">
    <name type="scientific">Favolaschia claudopus</name>
    <dbReference type="NCBI Taxonomy" id="2862362"/>
    <lineage>
        <taxon>Eukaryota</taxon>
        <taxon>Fungi</taxon>
        <taxon>Dikarya</taxon>
        <taxon>Basidiomycota</taxon>
        <taxon>Agaricomycotina</taxon>
        <taxon>Agaricomycetes</taxon>
        <taxon>Agaricomycetidae</taxon>
        <taxon>Agaricales</taxon>
        <taxon>Marasmiineae</taxon>
        <taxon>Mycenaceae</taxon>
        <taxon>Favolaschia</taxon>
    </lineage>
</organism>
<proteinExistence type="predicted"/>
<name>A0AAW0ACZ0_9AGAR</name>
<gene>
    <name evidence="2" type="ORF">R3P38DRAFT_3038109</name>
</gene>
<protein>
    <recommendedName>
        <fullName evidence="1">BTB domain-containing protein</fullName>
    </recommendedName>
</protein>
<evidence type="ECO:0000259" key="1">
    <source>
        <dbReference type="PROSITE" id="PS50097"/>
    </source>
</evidence>
<feature type="domain" description="BTB" evidence="1">
    <location>
        <begin position="22"/>
        <end position="86"/>
    </location>
</feature>
<dbReference type="PROSITE" id="PS51139">
    <property type="entry name" value="GTF2I"/>
    <property type="match status" value="1"/>
</dbReference>
<keyword evidence="3" id="KW-1185">Reference proteome</keyword>
<comment type="caution">
    <text evidence="2">The sequence shown here is derived from an EMBL/GenBank/DDBJ whole genome shotgun (WGS) entry which is preliminary data.</text>
</comment>
<evidence type="ECO:0000313" key="2">
    <source>
        <dbReference type="EMBL" id="KAK7006395.1"/>
    </source>
</evidence>